<organism evidence="2 3">
    <name type="scientific">Brevibacillus fluminis</name>
    <dbReference type="NCBI Taxonomy" id="511487"/>
    <lineage>
        <taxon>Bacteria</taxon>
        <taxon>Bacillati</taxon>
        <taxon>Bacillota</taxon>
        <taxon>Bacilli</taxon>
        <taxon>Bacillales</taxon>
        <taxon>Paenibacillaceae</taxon>
        <taxon>Brevibacillus</taxon>
    </lineage>
</organism>
<dbReference type="EMBL" id="RHHQ01000012">
    <property type="protein sequence ID" value="RNB87092.1"/>
    <property type="molecule type" value="Genomic_DNA"/>
</dbReference>
<feature type="domain" description="DinB-like" evidence="1">
    <location>
        <begin position="16"/>
        <end position="147"/>
    </location>
</feature>
<comment type="caution">
    <text evidence="2">The sequence shown here is derived from an EMBL/GenBank/DDBJ whole genome shotgun (WGS) entry which is preliminary data.</text>
</comment>
<keyword evidence="3" id="KW-1185">Reference proteome</keyword>
<gene>
    <name evidence="2" type="ORF">EDM56_15465</name>
</gene>
<dbReference type="Pfam" id="PF12867">
    <property type="entry name" value="DinB_2"/>
    <property type="match status" value="1"/>
</dbReference>
<dbReference type="InterPro" id="IPR024775">
    <property type="entry name" value="DinB-like"/>
</dbReference>
<name>A0A3M8DG64_9BACL</name>
<dbReference type="AlphaFoldDB" id="A0A3M8DG64"/>
<reference evidence="2 3" key="1">
    <citation type="submission" date="2018-10" db="EMBL/GenBank/DDBJ databases">
        <title>Phylogenomics of Brevibacillus.</title>
        <authorList>
            <person name="Dunlap C."/>
        </authorList>
    </citation>
    <scope>NUCLEOTIDE SEQUENCE [LARGE SCALE GENOMIC DNA]</scope>
    <source>
        <strain evidence="2 3">JCM 15716</strain>
    </source>
</reference>
<dbReference type="RefSeq" id="WP_122918790.1">
    <property type="nucleotide sequence ID" value="NZ_RHHQ01000012.1"/>
</dbReference>
<accession>A0A3M8DG64</accession>
<dbReference type="Proteomes" id="UP000271031">
    <property type="component" value="Unassembled WGS sequence"/>
</dbReference>
<dbReference type="InterPro" id="IPR034660">
    <property type="entry name" value="DinB/YfiT-like"/>
</dbReference>
<sequence length="160" mass="17821">MSQSKIDINSYLAIHQHLQEAIAGLTAEQLVWKEAPHKWSVTEVLAHLADHNLIVSFRIRAILAGSTDRLPGFDQDKWVSETRANQSAAADILALFQALLVYNSSLFSRLTDEEWEKEGINFKGEPLTLAGAVQAFIKHAHHHIGQIERIKEAHAAAVAR</sequence>
<dbReference type="SUPFAM" id="SSF109854">
    <property type="entry name" value="DinB/YfiT-like putative metalloenzymes"/>
    <property type="match status" value="1"/>
</dbReference>
<evidence type="ECO:0000259" key="1">
    <source>
        <dbReference type="Pfam" id="PF12867"/>
    </source>
</evidence>
<protein>
    <submittedName>
        <fullName evidence="2">DinB family protein</fullName>
    </submittedName>
</protein>
<dbReference type="OrthoDB" id="2853529at2"/>
<evidence type="ECO:0000313" key="3">
    <source>
        <dbReference type="Proteomes" id="UP000271031"/>
    </source>
</evidence>
<dbReference type="Gene3D" id="1.20.120.450">
    <property type="entry name" value="dinb family like domain"/>
    <property type="match status" value="1"/>
</dbReference>
<proteinExistence type="predicted"/>
<evidence type="ECO:0000313" key="2">
    <source>
        <dbReference type="EMBL" id="RNB87092.1"/>
    </source>
</evidence>